<dbReference type="Pfam" id="PF05258">
    <property type="entry name" value="DciA"/>
    <property type="match status" value="1"/>
</dbReference>
<dbReference type="EMBL" id="QXIS01000028">
    <property type="protein sequence ID" value="RIE06018.1"/>
    <property type="molecule type" value="Genomic_DNA"/>
</dbReference>
<evidence type="ECO:0000313" key="2">
    <source>
        <dbReference type="Proteomes" id="UP000266328"/>
    </source>
</evidence>
<dbReference type="OrthoDB" id="9804942at2"/>
<evidence type="ECO:0000313" key="1">
    <source>
        <dbReference type="EMBL" id="RIE06018.1"/>
    </source>
</evidence>
<protein>
    <submittedName>
        <fullName evidence="1">DUF721 domain-containing protein</fullName>
    </submittedName>
</protein>
<sequence>MRRNDNSMERIGEVIDEMRRTGRLDKGIKVQSLGEVWPAVQSLWSEHTIGAYVARNSHPAQFKNGTLTILCANSSIMQVLSEQKILIVERLNAHMGGKLVTDLSFGLDNVHEVRIRRPQVTSSVVPADPDSLAATIQLSPEQKARTEKAVQVIQNPALRLSFLHAYEAWLRWDIWRHQEQQKRRTNRATSRKY</sequence>
<name>A0A398CZQ3_9BACT</name>
<dbReference type="PANTHER" id="PTHR36456:SF1">
    <property type="entry name" value="UPF0232 PROTEIN SCO3875"/>
    <property type="match status" value="1"/>
</dbReference>
<dbReference type="PANTHER" id="PTHR36456">
    <property type="entry name" value="UPF0232 PROTEIN SCO3875"/>
    <property type="match status" value="1"/>
</dbReference>
<proteinExistence type="predicted"/>
<accession>A0A398CZQ3</accession>
<dbReference type="InterPro" id="IPR007922">
    <property type="entry name" value="DciA-like"/>
</dbReference>
<gene>
    <name evidence="1" type="ORF">SMC7_04600</name>
</gene>
<dbReference type="Proteomes" id="UP000266328">
    <property type="component" value="Unassembled WGS sequence"/>
</dbReference>
<dbReference type="AlphaFoldDB" id="A0A398CZQ3"/>
<organism evidence="1 2">
    <name type="scientific">Candidatus Cryosericum terrychapinii</name>
    <dbReference type="NCBI Taxonomy" id="2290919"/>
    <lineage>
        <taxon>Bacteria</taxon>
        <taxon>Pseudomonadati</taxon>
        <taxon>Caldisericota/Cryosericota group</taxon>
        <taxon>Candidatus Cryosericota</taxon>
        <taxon>Candidatus Cryosericia</taxon>
        <taxon>Candidatus Cryosericales</taxon>
        <taxon>Candidatus Cryosericaceae</taxon>
        <taxon>Candidatus Cryosericum</taxon>
    </lineage>
</organism>
<reference evidence="1 2" key="1">
    <citation type="submission" date="2018-09" db="EMBL/GenBank/DDBJ databases">
        <title>Discovery and Ecogenomic Context for Candidatus Cryosericales, a Global Caldiserica Order Active in Thawing Permafrost.</title>
        <authorList>
            <person name="Martinez M.A."/>
            <person name="Woodcroft B.J."/>
            <person name="Ignacio Espinoza J.C."/>
            <person name="Zayed A."/>
            <person name="Singleton C.M."/>
            <person name="Boyd J."/>
            <person name="Li Y.-F."/>
            <person name="Purvine S."/>
            <person name="Maughan H."/>
            <person name="Hodgkins S.B."/>
            <person name="Anderson D."/>
            <person name="Sederholm M."/>
            <person name="Temperton B."/>
            <person name="Saleska S.R."/>
            <person name="Tyson G.W."/>
            <person name="Rich V.I."/>
        </authorList>
    </citation>
    <scope>NUCLEOTIDE SEQUENCE [LARGE SCALE GENOMIC DNA]</scope>
    <source>
        <strain evidence="1 2">SMC7</strain>
    </source>
</reference>
<keyword evidence="2" id="KW-1185">Reference proteome</keyword>
<comment type="caution">
    <text evidence="1">The sequence shown here is derived from an EMBL/GenBank/DDBJ whole genome shotgun (WGS) entry which is preliminary data.</text>
</comment>